<comment type="similarity">
    <text evidence="10">Belongs to the glycosyl hydrolase family 6.</text>
</comment>
<dbReference type="Gene3D" id="3.20.20.40">
    <property type="entry name" value="1, 4-beta cellobiohydrolase"/>
    <property type="match status" value="1"/>
</dbReference>
<reference evidence="11" key="1">
    <citation type="submission" date="2022-06" db="EMBL/GenBank/DDBJ databases">
        <title>Genome Sequence of Candolleomyces eurysporus.</title>
        <authorList>
            <person name="Buettner E."/>
        </authorList>
    </citation>
    <scope>NUCLEOTIDE SEQUENCE</scope>
    <source>
        <strain evidence="11">VTCC 930004</strain>
    </source>
</reference>
<keyword evidence="3 10" id="KW-0136">Cellulose degradation</keyword>
<gene>
    <name evidence="11" type="ORF">H1R20_g6000</name>
</gene>
<feature type="binding site" evidence="8">
    <location>
        <position position="77"/>
    </location>
    <ligand>
        <name>substrate</name>
    </ligand>
</feature>
<dbReference type="SUPFAM" id="SSF51989">
    <property type="entry name" value="Glycosyl hydrolases family 6, cellulases"/>
    <property type="match status" value="1"/>
</dbReference>
<keyword evidence="5 10" id="KW-0326">Glycosidase</keyword>
<dbReference type="AlphaFoldDB" id="A0A9W8JBN8"/>
<evidence type="ECO:0000313" key="12">
    <source>
        <dbReference type="Proteomes" id="UP001140091"/>
    </source>
</evidence>
<evidence type="ECO:0000256" key="10">
    <source>
        <dbReference type="RuleBase" id="RU361186"/>
    </source>
</evidence>
<evidence type="ECO:0000256" key="8">
    <source>
        <dbReference type="PIRSR" id="PIRSR001100-2"/>
    </source>
</evidence>
<feature type="binding site" evidence="8">
    <location>
        <position position="348"/>
    </location>
    <ligand>
        <name>substrate</name>
    </ligand>
</feature>
<proteinExistence type="inferred from homology"/>
<keyword evidence="1 10" id="KW-0732">Signal</keyword>
<keyword evidence="2 10" id="KW-0378">Hydrolase</keyword>
<evidence type="ECO:0000256" key="6">
    <source>
        <dbReference type="ARBA" id="ARBA00023326"/>
    </source>
</evidence>
<feature type="non-terminal residue" evidence="11">
    <location>
        <position position="1"/>
    </location>
</feature>
<feature type="binding site" evidence="8">
    <location>
        <position position="253"/>
    </location>
    <ligand>
        <name>substrate</name>
    </ligand>
</feature>
<name>A0A9W8JBN8_9AGAR</name>
<evidence type="ECO:0000256" key="7">
    <source>
        <dbReference type="PIRSR" id="PIRSR001100-1"/>
    </source>
</evidence>
<feature type="binding site" evidence="8">
    <location>
        <position position="313"/>
    </location>
    <ligand>
        <name>substrate</name>
    </ligand>
</feature>
<evidence type="ECO:0000313" key="11">
    <source>
        <dbReference type="EMBL" id="KAJ2931084.1"/>
    </source>
</evidence>
<evidence type="ECO:0000256" key="4">
    <source>
        <dbReference type="ARBA" id="ARBA00023277"/>
    </source>
</evidence>
<comment type="caution">
    <text evidence="11">The sequence shown here is derived from an EMBL/GenBank/DDBJ whole genome shotgun (WGS) entry which is preliminary data.</text>
</comment>
<dbReference type="PANTHER" id="PTHR34876:SF10">
    <property type="entry name" value="GLUCANASE"/>
    <property type="match status" value="1"/>
</dbReference>
<dbReference type="FunFam" id="3.20.20.40:FF:000001">
    <property type="entry name" value="Glucanase"/>
    <property type="match status" value="1"/>
</dbReference>
<feature type="binding site" evidence="8">
    <location>
        <position position="211"/>
    </location>
    <ligand>
        <name>substrate</name>
    </ligand>
</feature>
<protein>
    <recommendedName>
        <fullName evidence="10">Glucanase</fullName>
        <ecNumber evidence="10">3.2.1.-</ecNumber>
    </recommendedName>
</protein>
<dbReference type="InterPro" id="IPR036434">
    <property type="entry name" value="Beta_cellobiohydrolase_sf"/>
</dbReference>
<dbReference type="Pfam" id="PF01341">
    <property type="entry name" value="Glyco_hydro_6"/>
    <property type="match status" value="1"/>
</dbReference>
<feature type="active site" evidence="9">
    <location>
        <position position="118"/>
    </location>
</feature>
<dbReference type="InterPro" id="IPR001524">
    <property type="entry name" value="Glyco_hydro_6_CS"/>
</dbReference>
<dbReference type="PROSITE" id="PS00655">
    <property type="entry name" value="GLYCOSYL_HYDROL_F6_1"/>
    <property type="match status" value="1"/>
</dbReference>
<dbReference type="GO" id="GO:0004553">
    <property type="term" value="F:hydrolase activity, hydrolyzing O-glycosyl compounds"/>
    <property type="evidence" value="ECO:0007669"/>
    <property type="project" value="InterPro"/>
</dbReference>
<feature type="active site" description="Proton donor" evidence="7">
    <location>
        <position position="166"/>
    </location>
</feature>
<evidence type="ECO:0000256" key="9">
    <source>
        <dbReference type="PROSITE-ProRule" id="PRU10056"/>
    </source>
</evidence>
<keyword evidence="4 10" id="KW-0119">Carbohydrate metabolism</keyword>
<dbReference type="InterPro" id="IPR016288">
    <property type="entry name" value="Beta_cellobiohydrolase"/>
</dbReference>
<organism evidence="11 12">
    <name type="scientific">Candolleomyces eurysporus</name>
    <dbReference type="NCBI Taxonomy" id="2828524"/>
    <lineage>
        <taxon>Eukaryota</taxon>
        <taxon>Fungi</taxon>
        <taxon>Dikarya</taxon>
        <taxon>Basidiomycota</taxon>
        <taxon>Agaricomycotina</taxon>
        <taxon>Agaricomycetes</taxon>
        <taxon>Agaricomycetidae</taxon>
        <taxon>Agaricales</taxon>
        <taxon>Agaricineae</taxon>
        <taxon>Psathyrellaceae</taxon>
        <taxon>Candolleomyces</taxon>
    </lineage>
</organism>
<evidence type="ECO:0000256" key="2">
    <source>
        <dbReference type="ARBA" id="ARBA00022801"/>
    </source>
</evidence>
<feature type="chain" id="PRO_5041018021" description="Glucanase" evidence="10">
    <location>
        <begin position="21"/>
        <end position="400"/>
    </location>
</feature>
<dbReference type="PRINTS" id="PR00733">
    <property type="entry name" value="GLHYDRLASE6"/>
</dbReference>
<feature type="binding site" evidence="8">
    <location>
        <position position="214"/>
    </location>
    <ligand>
        <name>substrate</name>
    </ligand>
</feature>
<accession>A0A9W8JBN8</accession>
<dbReference type="PANTHER" id="PTHR34876">
    <property type="match status" value="1"/>
</dbReference>
<feature type="signal peptide" evidence="10">
    <location>
        <begin position="1"/>
        <end position="20"/>
    </location>
</feature>
<evidence type="ECO:0000256" key="5">
    <source>
        <dbReference type="ARBA" id="ARBA00023295"/>
    </source>
</evidence>
<sequence length="400" mass="43816">MQYLQYLAAILTVAPSVILAAPSFAQADSNPYVGVEPHVNKGYATKLEETIAYFNEQNDTLNAARTRTVQKIPTFAWVSTIAAISELKPLISDALAVQSRTGKKQIVQIVIYNLPDRDCSATASDGELHIADDGLRKYKGFIDNIMAELSTEDADKLRFSLILEPDSLGNLITNLNVIKCGNAADAYREATAYAIAKLQRSNIALYLDAAHGGWLGWAANLEPSAKLFAQVLKGAQSINPSAKVRGLAINVSNYNQYVAPVREEFTEWNDSWDERRYLNNLIPHLETAGFPAHFIVDQGRSGKAGIRTSWSQWCNIKNAGFGTRPTADQAVLNNENVDAIVWVKPGGESDGTSDVNAVRYDTNCRSPVAHVPAPEAGEWFNDYVVNLVKNAEPPLSPTYI</sequence>
<dbReference type="OrthoDB" id="64893at2759"/>
<dbReference type="Proteomes" id="UP001140091">
    <property type="component" value="Unassembled WGS sequence"/>
</dbReference>
<feature type="binding site" evidence="8">
    <location>
        <position position="344"/>
    </location>
    <ligand>
        <name>substrate</name>
    </ligand>
</feature>
<dbReference type="GO" id="GO:0030245">
    <property type="term" value="P:cellulose catabolic process"/>
    <property type="evidence" value="ECO:0007669"/>
    <property type="project" value="UniProtKB-KW"/>
</dbReference>
<keyword evidence="12" id="KW-1185">Reference proteome</keyword>
<evidence type="ECO:0000256" key="1">
    <source>
        <dbReference type="ARBA" id="ARBA00022729"/>
    </source>
</evidence>
<evidence type="ECO:0000256" key="3">
    <source>
        <dbReference type="ARBA" id="ARBA00023001"/>
    </source>
</evidence>
<dbReference type="EC" id="3.2.1.-" evidence="10"/>
<feature type="active site" description="Proton acceptor" evidence="7">
    <location>
        <position position="350"/>
    </location>
</feature>
<dbReference type="EMBL" id="JANBPK010000811">
    <property type="protein sequence ID" value="KAJ2931084.1"/>
    <property type="molecule type" value="Genomic_DNA"/>
</dbReference>
<dbReference type="PIRSF" id="PIRSF001100">
    <property type="entry name" value="Beta_cellobiohydrolase"/>
    <property type="match status" value="1"/>
</dbReference>
<keyword evidence="6 10" id="KW-0624">Polysaccharide degradation</keyword>